<protein>
    <submittedName>
        <fullName evidence="1">Uncharacterized protein</fullName>
    </submittedName>
</protein>
<name>A0ACD5W7L9_AVESA</name>
<organism evidence="1 2">
    <name type="scientific">Avena sativa</name>
    <name type="common">Oat</name>
    <dbReference type="NCBI Taxonomy" id="4498"/>
    <lineage>
        <taxon>Eukaryota</taxon>
        <taxon>Viridiplantae</taxon>
        <taxon>Streptophyta</taxon>
        <taxon>Embryophyta</taxon>
        <taxon>Tracheophyta</taxon>
        <taxon>Spermatophyta</taxon>
        <taxon>Magnoliopsida</taxon>
        <taxon>Liliopsida</taxon>
        <taxon>Poales</taxon>
        <taxon>Poaceae</taxon>
        <taxon>BOP clade</taxon>
        <taxon>Pooideae</taxon>
        <taxon>Poodae</taxon>
        <taxon>Poeae</taxon>
        <taxon>Poeae Chloroplast Group 1 (Aveneae type)</taxon>
        <taxon>Aveninae</taxon>
        <taxon>Avena</taxon>
    </lineage>
</organism>
<evidence type="ECO:0000313" key="1">
    <source>
        <dbReference type="EnsemblPlants" id="AVESA.00010b.r2.4AG0585920.1.CDS"/>
    </source>
</evidence>
<accession>A0ACD5W7L9</accession>
<dbReference type="Proteomes" id="UP001732700">
    <property type="component" value="Chromosome 4A"/>
</dbReference>
<proteinExistence type="predicted"/>
<dbReference type="EnsemblPlants" id="AVESA.00010b.r2.4AG0585920.1">
    <property type="protein sequence ID" value="AVESA.00010b.r2.4AG0585920.1.CDS"/>
    <property type="gene ID" value="AVESA.00010b.r2.4AG0585920"/>
</dbReference>
<sequence length="342" mass="37301">MKQPQLPPPTPKPPLPPPPPSADGGSQQRESIPGSITGVEVVESDTMEKGECSKKGGCAGDQTQEQGPPSLELQPLLQQVAAGASFDWTPIFDRVTHSLFFVLLQPKREHLKDIFAVSKRVKTVRSGERWTRAKSSYTSTGFVYANGPLGPIIQTCAHGLEHVYKASDPLTISTADMFNVRVLCDHQEHDFQQAGAVGRRKYANARIVGHDCARDILLIGLTDSELKNFFDDGVCSKGHPALVIAKSIPREARPCMLISWPSHKPRTVAVGWSSSPRALNAICWPNLEQYDMTLLEVNMTTEKGSSGAPLIDTNGEVIGILHGGFGGAHSYFVAAHHLRIWR</sequence>
<reference evidence="1" key="2">
    <citation type="submission" date="2025-09" db="UniProtKB">
        <authorList>
            <consortium name="EnsemblPlants"/>
        </authorList>
    </citation>
    <scope>IDENTIFICATION</scope>
</reference>
<keyword evidence="2" id="KW-1185">Reference proteome</keyword>
<evidence type="ECO:0000313" key="2">
    <source>
        <dbReference type="Proteomes" id="UP001732700"/>
    </source>
</evidence>
<reference evidence="1" key="1">
    <citation type="submission" date="2021-05" db="EMBL/GenBank/DDBJ databases">
        <authorList>
            <person name="Scholz U."/>
            <person name="Mascher M."/>
            <person name="Fiebig A."/>
        </authorList>
    </citation>
    <scope>NUCLEOTIDE SEQUENCE [LARGE SCALE GENOMIC DNA]</scope>
</reference>